<reference evidence="1" key="1">
    <citation type="submission" date="2021-02" db="EMBL/GenBank/DDBJ databases">
        <authorList>
            <person name="Nowell W R."/>
        </authorList>
    </citation>
    <scope>NUCLEOTIDE SEQUENCE</scope>
</reference>
<accession>A0A814FIT2</accession>
<dbReference type="EMBL" id="CAJOBC010002856">
    <property type="protein sequence ID" value="CAF3754989.1"/>
    <property type="molecule type" value="Genomic_DNA"/>
</dbReference>
<evidence type="ECO:0000313" key="3">
    <source>
        <dbReference type="Proteomes" id="UP000663829"/>
    </source>
</evidence>
<organism evidence="1 3">
    <name type="scientific">Didymodactylos carnosus</name>
    <dbReference type="NCBI Taxonomy" id="1234261"/>
    <lineage>
        <taxon>Eukaryota</taxon>
        <taxon>Metazoa</taxon>
        <taxon>Spiralia</taxon>
        <taxon>Gnathifera</taxon>
        <taxon>Rotifera</taxon>
        <taxon>Eurotatoria</taxon>
        <taxon>Bdelloidea</taxon>
        <taxon>Philodinida</taxon>
        <taxon>Philodinidae</taxon>
        <taxon>Didymodactylos</taxon>
    </lineage>
</organism>
<protein>
    <submittedName>
        <fullName evidence="1">Uncharacterized protein</fullName>
    </submittedName>
</protein>
<name>A0A814FIT2_9BILA</name>
<dbReference type="GO" id="GO:0008081">
    <property type="term" value="F:phosphoric diester hydrolase activity"/>
    <property type="evidence" value="ECO:0007669"/>
    <property type="project" value="InterPro"/>
</dbReference>
<gene>
    <name evidence="1" type="ORF">GPM918_LOCUS12825</name>
    <name evidence="2" type="ORF">SRO942_LOCUS12825</name>
</gene>
<dbReference type="GO" id="GO:0006629">
    <property type="term" value="P:lipid metabolic process"/>
    <property type="evidence" value="ECO:0007669"/>
    <property type="project" value="InterPro"/>
</dbReference>
<dbReference type="SUPFAM" id="SSF51695">
    <property type="entry name" value="PLC-like phosphodiesterases"/>
    <property type="match status" value="1"/>
</dbReference>
<dbReference type="InterPro" id="IPR017946">
    <property type="entry name" value="PLC-like_Pdiesterase_TIM-brl"/>
</dbReference>
<keyword evidence="3" id="KW-1185">Reference proteome</keyword>
<evidence type="ECO:0000313" key="2">
    <source>
        <dbReference type="EMBL" id="CAF3754989.1"/>
    </source>
</evidence>
<comment type="caution">
    <text evidence="1">The sequence shown here is derived from an EMBL/GenBank/DDBJ whole genome shotgun (WGS) entry which is preliminary data.</text>
</comment>
<dbReference type="AlphaFoldDB" id="A0A814FIT2"/>
<dbReference type="Proteomes" id="UP000681722">
    <property type="component" value="Unassembled WGS sequence"/>
</dbReference>
<sequence>MFGAVDYQINQAVKNLKPPDIPLCADVQTMMKIAYIYESTGTFNEALVKNHDIVGIFVEKNTLSILKEDLFKLFHQYEKPIALVGGELDNPQIIKDMIRYGADILFSDRPDVLRQTLDSVAQEKK</sequence>
<evidence type="ECO:0000313" key="1">
    <source>
        <dbReference type="EMBL" id="CAF0982495.1"/>
    </source>
</evidence>
<dbReference type="Proteomes" id="UP000663829">
    <property type="component" value="Unassembled WGS sequence"/>
</dbReference>
<dbReference type="Gene3D" id="3.20.20.190">
    <property type="entry name" value="Phosphatidylinositol (PI) phosphodiesterase"/>
    <property type="match status" value="1"/>
</dbReference>
<dbReference type="OrthoDB" id="1058301at2759"/>
<dbReference type="EMBL" id="CAJNOQ010002856">
    <property type="protein sequence ID" value="CAF0982495.1"/>
    <property type="molecule type" value="Genomic_DNA"/>
</dbReference>
<proteinExistence type="predicted"/>